<evidence type="ECO:0000259" key="1">
    <source>
        <dbReference type="PROSITE" id="PS50181"/>
    </source>
</evidence>
<dbReference type="AlphaFoldDB" id="A0AAV1D5M7"/>
<dbReference type="Proteomes" id="UP001161247">
    <property type="component" value="Chromosome 4"/>
</dbReference>
<dbReference type="SUPFAM" id="SSF81383">
    <property type="entry name" value="F-box domain"/>
    <property type="match status" value="1"/>
</dbReference>
<dbReference type="CDD" id="cd22157">
    <property type="entry name" value="F-box_AtFBW1-like"/>
    <property type="match status" value="1"/>
</dbReference>
<dbReference type="InterPro" id="IPR050796">
    <property type="entry name" value="SCF_F-box_component"/>
</dbReference>
<dbReference type="Pfam" id="PF07734">
    <property type="entry name" value="FBA_1"/>
    <property type="match status" value="1"/>
</dbReference>
<dbReference type="SMART" id="SM00256">
    <property type="entry name" value="FBOX"/>
    <property type="match status" value="1"/>
</dbReference>
<dbReference type="PANTHER" id="PTHR31672:SF13">
    <property type="entry name" value="F-BOX PROTEIN CPR30-LIKE"/>
    <property type="match status" value="1"/>
</dbReference>
<reference evidence="2" key="1">
    <citation type="submission" date="2023-03" db="EMBL/GenBank/DDBJ databases">
        <authorList>
            <person name="Julca I."/>
        </authorList>
    </citation>
    <scope>NUCLEOTIDE SEQUENCE</scope>
</reference>
<accession>A0AAV1D5M7</accession>
<dbReference type="EMBL" id="OX459121">
    <property type="protein sequence ID" value="CAI9102309.1"/>
    <property type="molecule type" value="Genomic_DNA"/>
</dbReference>
<protein>
    <submittedName>
        <fullName evidence="2">OLC1v1000556C1</fullName>
    </submittedName>
</protein>
<dbReference type="InterPro" id="IPR001810">
    <property type="entry name" value="F-box_dom"/>
</dbReference>
<dbReference type="InterPro" id="IPR036047">
    <property type="entry name" value="F-box-like_dom_sf"/>
</dbReference>
<name>A0AAV1D5M7_OLDCO</name>
<dbReference type="InterPro" id="IPR017451">
    <property type="entry name" value="F-box-assoc_interact_dom"/>
</dbReference>
<gene>
    <name evidence="2" type="ORF">OLC1_LOCUS11673</name>
</gene>
<evidence type="ECO:0000313" key="2">
    <source>
        <dbReference type="EMBL" id="CAI9102309.1"/>
    </source>
</evidence>
<keyword evidence="3" id="KW-1185">Reference proteome</keyword>
<sequence>MEMHSLPEEALTEILVKLPIRSVLRCISVCKTWKALIRNPYFADYHLKNHQDNKDDMVLIRQLKYENLRCISQDLFLTRDDHHKKLHLLFPRLELPNPDQVVYARGSCNGILCFSDIHCRFVYLCNPITRECFTLPESTLADPGCPLVELGFGFDPYTKDYKVIAILERNPGPVWIQIYKLSTNCWSRVDIDELENGVFSINGAGSGVFFKGILHWWMGSRLRLNDHVLTFDLHAERFGSIECPNLFDNPNSILTVLGGDSLALVSMVKRAHDGYAFRVWVMKEYGNHESWTHKYTIAQFLADYCRPFWHEPSGEYHIPSWRHLTCWNGDELLLVNLEDQEQMVSYKLFQKNDFTTTQEQCKEVDIGRDLLKSHINPRVIKFQPSLESISRRRNYFL</sequence>
<dbReference type="Pfam" id="PF00646">
    <property type="entry name" value="F-box"/>
    <property type="match status" value="1"/>
</dbReference>
<dbReference type="NCBIfam" id="TIGR01640">
    <property type="entry name" value="F_box_assoc_1"/>
    <property type="match status" value="1"/>
</dbReference>
<feature type="domain" description="F-box" evidence="1">
    <location>
        <begin position="1"/>
        <end position="50"/>
    </location>
</feature>
<evidence type="ECO:0000313" key="3">
    <source>
        <dbReference type="Proteomes" id="UP001161247"/>
    </source>
</evidence>
<proteinExistence type="predicted"/>
<dbReference type="InterPro" id="IPR006527">
    <property type="entry name" value="F-box-assoc_dom_typ1"/>
</dbReference>
<dbReference type="PANTHER" id="PTHR31672">
    <property type="entry name" value="BNACNNG10540D PROTEIN"/>
    <property type="match status" value="1"/>
</dbReference>
<dbReference type="Gene3D" id="1.20.1280.50">
    <property type="match status" value="1"/>
</dbReference>
<organism evidence="2 3">
    <name type="scientific">Oldenlandia corymbosa var. corymbosa</name>
    <dbReference type="NCBI Taxonomy" id="529605"/>
    <lineage>
        <taxon>Eukaryota</taxon>
        <taxon>Viridiplantae</taxon>
        <taxon>Streptophyta</taxon>
        <taxon>Embryophyta</taxon>
        <taxon>Tracheophyta</taxon>
        <taxon>Spermatophyta</taxon>
        <taxon>Magnoliopsida</taxon>
        <taxon>eudicotyledons</taxon>
        <taxon>Gunneridae</taxon>
        <taxon>Pentapetalae</taxon>
        <taxon>asterids</taxon>
        <taxon>lamiids</taxon>
        <taxon>Gentianales</taxon>
        <taxon>Rubiaceae</taxon>
        <taxon>Rubioideae</taxon>
        <taxon>Spermacoceae</taxon>
        <taxon>Hedyotis-Oldenlandia complex</taxon>
        <taxon>Oldenlandia</taxon>
    </lineage>
</organism>
<dbReference type="PROSITE" id="PS50181">
    <property type="entry name" value="FBOX"/>
    <property type="match status" value="1"/>
</dbReference>